<keyword evidence="2" id="KW-0238">DNA-binding</keyword>
<keyword evidence="3" id="KW-0233">DNA recombination</keyword>
<feature type="domain" description="Tyr recombinase" evidence="4">
    <location>
        <begin position="220"/>
        <end position="394"/>
    </location>
</feature>
<evidence type="ECO:0000313" key="5">
    <source>
        <dbReference type="EMBL" id="RGV23007.1"/>
    </source>
</evidence>
<dbReference type="Gene3D" id="1.10.443.10">
    <property type="entry name" value="Intergrase catalytic core"/>
    <property type="match status" value="1"/>
</dbReference>
<dbReference type="Proteomes" id="UP000283426">
    <property type="component" value="Unassembled WGS sequence"/>
</dbReference>
<comment type="similarity">
    <text evidence="1">Belongs to the 'phage' integrase family.</text>
</comment>
<name>A0A412WAN0_9BACT</name>
<evidence type="ECO:0000259" key="4">
    <source>
        <dbReference type="PROSITE" id="PS51898"/>
    </source>
</evidence>
<dbReference type="InterPro" id="IPR035386">
    <property type="entry name" value="Arm-DNA-bind_5"/>
</dbReference>
<sequence>MSKSTFKILFYLRKNYVNKEGKASIMIRITVNGEMSQFSSKLDVEPRLWDTKLGRLSGNGAKARQVNNMLDDIRTALNNHYRYIESRDSFVTAEKVRNAFLGYEVKQQTLLELFKQHNEDAEKLCGISKAPATLVKYDRTYRRLEEFMKVKYRISDIALREIDHKFVTDFEFYLRTVSRCNENTTGKFMQIFRKIVLIAKNNGWITVDPFANYHIHMKAVDRGYLTEEELERILKKDFQSQRLEQVRDIFIFSCFTGLAYIDVYNLKKENICTSFDGSKWLKLHRQKTATPVNLPLLKIPLAILEKYEGKLKNNRVLPVLSNQKANSYLKEIADLCGIKKNITFHLARHTFATTTTLSKGVPIETVSKLLGHTNIKTTQIYARITNEKIREDMKVLASKLTSIEDVALKSNVI</sequence>
<dbReference type="Pfam" id="PF00589">
    <property type="entry name" value="Phage_integrase"/>
    <property type="match status" value="1"/>
</dbReference>
<dbReference type="SUPFAM" id="SSF56349">
    <property type="entry name" value="DNA breaking-rejoining enzymes"/>
    <property type="match status" value="1"/>
</dbReference>
<evidence type="ECO:0000256" key="3">
    <source>
        <dbReference type="ARBA" id="ARBA00023172"/>
    </source>
</evidence>
<comment type="caution">
    <text evidence="5">The sequence shown here is derived from an EMBL/GenBank/DDBJ whole genome shotgun (WGS) entry which is preliminary data.</text>
</comment>
<evidence type="ECO:0000256" key="1">
    <source>
        <dbReference type="ARBA" id="ARBA00008857"/>
    </source>
</evidence>
<dbReference type="InterPro" id="IPR013762">
    <property type="entry name" value="Integrase-like_cat_sf"/>
</dbReference>
<proteinExistence type="inferred from homology"/>
<protein>
    <submittedName>
        <fullName evidence="5">Site-specific integrase</fullName>
    </submittedName>
</protein>
<evidence type="ECO:0000256" key="2">
    <source>
        <dbReference type="ARBA" id="ARBA00023125"/>
    </source>
</evidence>
<dbReference type="PANTHER" id="PTHR30349:SF64">
    <property type="entry name" value="PROPHAGE INTEGRASE INTD-RELATED"/>
    <property type="match status" value="1"/>
</dbReference>
<dbReference type="InterPro" id="IPR050090">
    <property type="entry name" value="Tyrosine_recombinase_XerCD"/>
</dbReference>
<accession>A0A412WAN0</accession>
<dbReference type="InterPro" id="IPR010998">
    <property type="entry name" value="Integrase_recombinase_N"/>
</dbReference>
<dbReference type="InterPro" id="IPR011010">
    <property type="entry name" value="DNA_brk_join_enz"/>
</dbReference>
<dbReference type="CDD" id="cd01185">
    <property type="entry name" value="INTN1_C_like"/>
    <property type="match status" value="1"/>
</dbReference>
<dbReference type="GO" id="GO:0006310">
    <property type="term" value="P:DNA recombination"/>
    <property type="evidence" value="ECO:0007669"/>
    <property type="project" value="UniProtKB-KW"/>
</dbReference>
<dbReference type="Pfam" id="PF13102">
    <property type="entry name" value="Phage_int_SAM_5"/>
    <property type="match status" value="1"/>
</dbReference>
<dbReference type="GO" id="GO:0003677">
    <property type="term" value="F:DNA binding"/>
    <property type="evidence" value="ECO:0007669"/>
    <property type="project" value="UniProtKB-KW"/>
</dbReference>
<dbReference type="RefSeq" id="WP_117696484.1">
    <property type="nucleotide sequence ID" value="NZ_QRYW01000029.1"/>
</dbReference>
<evidence type="ECO:0000313" key="6">
    <source>
        <dbReference type="Proteomes" id="UP000283426"/>
    </source>
</evidence>
<dbReference type="InterPro" id="IPR002104">
    <property type="entry name" value="Integrase_catalytic"/>
</dbReference>
<dbReference type="EMBL" id="QRYW01000029">
    <property type="protein sequence ID" value="RGV23007.1"/>
    <property type="molecule type" value="Genomic_DNA"/>
</dbReference>
<organism evidence="5 6">
    <name type="scientific">Odoribacter splanchnicus</name>
    <dbReference type="NCBI Taxonomy" id="28118"/>
    <lineage>
        <taxon>Bacteria</taxon>
        <taxon>Pseudomonadati</taxon>
        <taxon>Bacteroidota</taxon>
        <taxon>Bacteroidia</taxon>
        <taxon>Bacteroidales</taxon>
        <taxon>Odoribacteraceae</taxon>
        <taxon>Odoribacter</taxon>
    </lineage>
</organism>
<dbReference type="InterPro" id="IPR025269">
    <property type="entry name" value="SAM-like_dom"/>
</dbReference>
<dbReference type="Pfam" id="PF17293">
    <property type="entry name" value="Arm-DNA-bind_5"/>
    <property type="match status" value="1"/>
</dbReference>
<dbReference type="PROSITE" id="PS51898">
    <property type="entry name" value="TYR_RECOMBINASE"/>
    <property type="match status" value="1"/>
</dbReference>
<dbReference type="PANTHER" id="PTHR30349">
    <property type="entry name" value="PHAGE INTEGRASE-RELATED"/>
    <property type="match status" value="1"/>
</dbReference>
<dbReference type="Gene3D" id="1.10.150.130">
    <property type="match status" value="1"/>
</dbReference>
<gene>
    <name evidence="5" type="ORF">DWW24_13460</name>
</gene>
<dbReference type="GO" id="GO:0015074">
    <property type="term" value="P:DNA integration"/>
    <property type="evidence" value="ECO:0007669"/>
    <property type="project" value="InterPro"/>
</dbReference>
<reference evidence="5 6" key="1">
    <citation type="submission" date="2018-08" db="EMBL/GenBank/DDBJ databases">
        <title>A genome reference for cultivated species of the human gut microbiota.</title>
        <authorList>
            <person name="Zou Y."/>
            <person name="Xue W."/>
            <person name="Luo G."/>
        </authorList>
    </citation>
    <scope>NUCLEOTIDE SEQUENCE [LARGE SCALE GENOMIC DNA]</scope>
    <source>
        <strain evidence="5 6">AF14-6AC</strain>
    </source>
</reference>
<dbReference type="AlphaFoldDB" id="A0A412WAN0"/>